<comment type="caution">
    <text evidence="1">The sequence shown here is derived from an EMBL/GenBank/DDBJ whole genome shotgun (WGS) entry which is preliminary data.</text>
</comment>
<protein>
    <submittedName>
        <fullName evidence="1">Uncharacterized protein</fullName>
    </submittedName>
</protein>
<organism evidence="1 2">
    <name type="scientific">Geodia barretti</name>
    <name type="common">Barrett's horny sponge</name>
    <dbReference type="NCBI Taxonomy" id="519541"/>
    <lineage>
        <taxon>Eukaryota</taxon>
        <taxon>Metazoa</taxon>
        <taxon>Porifera</taxon>
        <taxon>Demospongiae</taxon>
        <taxon>Heteroscleromorpha</taxon>
        <taxon>Tetractinellida</taxon>
        <taxon>Astrophorina</taxon>
        <taxon>Geodiidae</taxon>
        <taxon>Geodia</taxon>
    </lineage>
</organism>
<sequence>MYVHEGNQSISSVSLMPSLLKSKIYFRHCINRGIIIAIALYQICQTHLPYSCSSSTCLLQCDLPFLIIYES</sequence>
<evidence type="ECO:0000313" key="2">
    <source>
        <dbReference type="Proteomes" id="UP001174909"/>
    </source>
</evidence>
<feature type="non-terminal residue" evidence="1">
    <location>
        <position position="1"/>
    </location>
</feature>
<name>A0AA35WPA5_GEOBA</name>
<dbReference type="Proteomes" id="UP001174909">
    <property type="component" value="Unassembled WGS sequence"/>
</dbReference>
<accession>A0AA35WPA5</accession>
<proteinExistence type="predicted"/>
<reference evidence="1" key="1">
    <citation type="submission" date="2023-03" db="EMBL/GenBank/DDBJ databases">
        <authorList>
            <person name="Steffen K."/>
            <person name="Cardenas P."/>
        </authorList>
    </citation>
    <scope>NUCLEOTIDE SEQUENCE</scope>
</reference>
<evidence type="ECO:0000313" key="1">
    <source>
        <dbReference type="EMBL" id="CAI8028823.1"/>
    </source>
</evidence>
<gene>
    <name evidence="1" type="ORF">GBAR_LOCUS16379</name>
</gene>
<keyword evidence="2" id="KW-1185">Reference proteome</keyword>
<dbReference type="AlphaFoldDB" id="A0AA35WPA5"/>
<dbReference type="EMBL" id="CASHTH010002365">
    <property type="protein sequence ID" value="CAI8028823.1"/>
    <property type="molecule type" value="Genomic_DNA"/>
</dbReference>